<proteinExistence type="predicted"/>
<dbReference type="InterPro" id="IPR038600">
    <property type="entry name" value="Csn2_sf"/>
</dbReference>
<protein>
    <submittedName>
        <fullName evidence="1">Type II-A CRISPR-associated protein Csn2</fullName>
    </submittedName>
</protein>
<dbReference type="Proteomes" id="UP000468327">
    <property type="component" value="Unassembled WGS sequence"/>
</dbReference>
<dbReference type="EMBL" id="WPOC01000010">
    <property type="protein sequence ID" value="MVN15230.1"/>
    <property type="molecule type" value="Genomic_DNA"/>
</dbReference>
<dbReference type="AlphaFoldDB" id="A0A6N8IIL8"/>
<reference evidence="1 2" key="1">
    <citation type="submission" date="2019-11" db="EMBL/GenBank/DDBJ databases">
        <title>Whole genome shotgun sequencing (WGS) data from Adlercreutzia equolifaciens ResAG-91, Eggerthella lenta MRI-F36, MRI-F37, MRI-F40, ResAG-49, ResAG-88, ResAG-121, ResAG-145, and Gordonibacter sp. ResAG-5, ResAG-26, ResAG-43, ResAG-50, ResAG-59.</title>
        <authorList>
            <person name="Stoll D.A."/>
            <person name="Danylec N."/>
            <person name="Franz C.M.A.P."/>
            <person name="Huch M."/>
        </authorList>
    </citation>
    <scope>NUCLEOTIDE SEQUENCE [LARGE SCALE GENOMIC DNA]</scope>
    <source>
        <strain evidence="1 2">ResAG-59</strain>
    </source>
</reference>
<accession>A0A6N8IIL8</accession>
<evidence type="ECO:0000313" key="1">
    <source>
        <dbReference type="EMBL" id="MVN15230.1"/>
    </source>
</evidence>
<name>A0A6N8IIL8_9ACTN</name>
<dbReference type="Pfam" id="PF09711">
    <property type="entry name" value="Cas_Csn2"/>
    <property type="match status" value="1"/>
</dbReference>
<keyword evidence="2" id="KW-1185">Reference proteome</keyword>
<dbReference type="CDD" id="cd09644">
    <property type="entry name" value="Csn2"/>
    <property type="match status" value="1"/>
</dbReference>
<dbReference type="InterPro" id="IPR010146">
    <property type="entry name" value="CRISPR-assoc_prot_Csn2-typ"/>
</dbReference>
<comment type="caution">
    <text evidence="1">The sequence shown here is derived from an EMBL/GenBank/DDBJ whole genome shotgun (WGS) entry which is preliminary data.</text>
</comment>
<gene>
    <name evidence="1" type="primary">csn2</name>
    <name evidence="1" type="ORF">GO738_07700</name>
</gene>
<dbReference type="RefSeq" id="WP_157004993.1">
    <property type="nucleotide sequence ID" value="NZ_DBEZYS010000082.1"/>
</dbReference>
<dbReference type="Gene3D" id="3.40.50.11940">
    <property type="match status" value="2"/>
</dbReference>
<evidence type="ECO:0000313" key="2">
    <source>
        <dbReference type="Proteomes" id="UP000468327"/>
    </source>
</evidence>
<dbReference type="NCBIfam" id="TIGR01866">
    <property type="entry name" value="cas_Csn2"/>
    <property type="match status" value="1"/>
</dbReference>
<organism evidence="1 2">
    <name type="scientific">Gordonibacter urolithinfaciens</name>
    <dbReference type="NCBI Taxonomy" id="1335613"/>
    <lineage>
        <taxon>Bacteria</taxon>
        <taxon>Bacillati</taxon>
        <taxon>Actinomycetota</taxon>
        <taxon>Coriobacteriia</taxon>
        <taxon>Eggerthellales</taxon>
        <taxon>Eggerthellaceae</taxon>
        <taxon>Gordonibacter</taxon>
    </lineage>
</organism>
<sequence>MRLSLSGFPEMLDLECDAVPVLEIHDSALFARVCQSLYSGLDGEALEPYALWEGEDQRSSRNRFLFVFNPFDLPWSERALIGEVLERLEDMVLSEDEVRQEIEAAGLALSNRVASLGLRLQSDYAFEVQWEMRKYLKAFDFGVEIDPSDKLLDNLIKFLKFASDAAFEKQLVFVNLKNFLTGEEVEEFYRQAIFSKLHVLLLENAPDDATYEIERKMRIDVHFLQS</sequence>